<keyword evidence="1" id="KW-0863">Zinc-finger</keyword>
<sequence>MISWFQYLARYLPEIHNESFLSFEQRLKLQFQELQIKSVSRSNTVYRPADLSTSIDLDSISVSIRRISNYSRPNSPSGFRPRSPINFRNRNMKPHTPCNSTMSPAQFEQYVKNCICFTCGKKGHLKTMCISNNPQFRNFNIVDASDNISDIQGNEQA</sequence>
<organism evidence="3 4">
    <name type="scientific">Smittium culicis</name>
    <dbReference type="NCBI Taxonomy" id="133412"/>
    <lineage>
        <taxon>Eukaryota</taxon>
        <taxon>Fungi</taxon>
        <taxon>Fungi incertae sedis</taxon>
        <taxon>Zoopagomycota</taxon>
        <taxon>Kickxellomycotina</taxon>
        <taxon>Harpellomycetes</taxon>
        <taxon>Harpellales</taxon>
        <taxon>Legeriomycetaceae</taxon>
        <taxon>Smittium</taxon>
    </lineage>
</organism>
<dbReference type="PROSITE" id="PS50158">
    <property type="entry name" value="ZF_CCHC"/>
    <property type="match status" value="1"/>
</dbReference>
<protein>
    <recommendedName>
        <fullName evidence="2">CCHC-type domain-containing protein</fullName>
    </recommendedName>
</protein>
<evidence type="ECO:0000256" key="1">
    <source>
        <dbReference type="PROSITE-ProRule" id="PRU00047"/>
    </source>
</evidence>
<evidence type="ECO:0000313" key="4">
    <source>
        <dbReference type="Proteomes" id="UP000187429"/>
    </source>
</evidence>
<dbReference type="InterPro" id="IPR001878">
    <property type="entry name" value="Znf_CCHC"/>
</dbReference>
<dbReference type="EMBL" id="LSSM01005519">
    <property type="protein sequence ID" value="OMJ12524.1"/>
    <property type="molecule type" value="Genomic_DNA"/>
</dbReference>
<reference evidence="4" key="1">
    <citation type="submission" date="2017-01" db="EMBL/GenBank/DDBJ databases">
        <authorList>
            <person name="Wang Y."/>
            <person name="White M."/>
            <person name="Kvist S."/>
            <person name="Moncalvo J.-M."/>
        </authorList>
    </citation>
    <scope>NUCLEOTIDE SEQUENCE [LARGE SCALE GENOMIC DNA]</scope>
    <source>
        <strain evidence="4">ID-206-W2</strain>
    </source>
</reference>
<name>A0A1R1XD11_9FUNG</name>
<feature type="domain" description="CCHC-type" evidence="2">
    <location>
        <begin position="116"/>
        <end position="129"/>
    </location>
</feature>
<evidence type="ECO:0000259" key="2">
    <source>
        <dbReference type="PROSITE" id="PS50158"/>
    </source>
</evidence>
<gene>
    <name evidence="3" type="ORF">AYI69_g9374</name>
</gene>
<dbReference type="GO" id="GO:0008270">
    <property type="term" value="F:zinc ion binding"/>
    <property type="evidence" value="ECO:0007669"/>
    <property type="project" value="UniProtKB-KW"/>
</dbReference>
<dbReference type="SUPFAM" id="SSF57756">
    <property type="entry name" value="Retrovirus zinc finger-like domains"/>
    <property type="match status" value="1"/>
</dbReference>
<dbReference type="Proteomes" id="UP000187429">
    <property type="component" value="Unassembled WGS sequence"/>
</dbReference>
<evidence type="ECO:0000313" key="3">
    <source>
        <dbReference type="EMBL" id="OMJ12524.1"/>
    </source>
</evidence>
<dbReference type="InterPro" id="IPR036875">
    <property type="entry name" value="Znf_CCHC_sf"/>
</dbReference>
<dbReference type="OrthoDB" id="6492514at2759"/>
<keyword evidence="1" id="KW-0862">Zinc</keyword>
<dbReference type="GO" id="GO:0003676">
    <property type="term" value="F:nucleic acid binding"/>
    <property type="evidence" value="ECO:0007669"/>
    <property type="project" value="InterPro"/>
</dbReference>
<dbReference type="AlphaFoldDB" id="A0A1R1XD11"/>
<accession>A0A1R1XD11</accession>
<proteinExistence type="predicted"/>
<keyword evidence="4" id="KW-1185">Reference proteome</keyword>
<keyword evidence="1" id="KW-0479">Metal-binding</keyword>
<comment type="caution">
    <text evidence="3">The sequence shown here is derived from an EMBL/GenBank/DDBJ whole genome shotgun (WGS) entry which is preliminary data.</text>
</comment>